<keyword evidence="4" id="KW-1185">Reference proteome</keyword>
<dbReference type="EMBL" id="BKCF01000001">
    <property type="protein sequence ID" value="GEQ84615.1"/>
    <property type="molecule type" value="Genomic_DNA"/>
</dbReference>
<dbReference type="AlphaFoldDB" id="A0A5J4FX55"/>
<dbReference type="RefSeq" id="WP_172966819.1">
    <property type="nucleotide sequence ID" value="NZ_BKCF01000001.1"/>
</dbReference>
<reference evidence="3 4" key="1">
    <citation type="submission" date="2019-08" db="EMBL/GenBank/DDBJ databases">
        <title>Ulvibacter marinistellae sp. nov., isolated from a starfish, Patiria pectinifera.</title>
        <authorList>
            <person name="Kawano K."/>
            <person name="Ushijima N."/>
            <person name="Kihara M."/>
            <person name="Itoh H."/>
        </authorList>
    </citation>
    <scope>NUCLEOTIDE SEQUENCE [LARGE SCALE GENOMIC DNA]</scope>
    <source>
        <strain evidence="3 4">KK4</strain>
    </source>
</reference>
<feature type="chain" id="PRO_5023922255" evidence="2">
    <location>
        <begin position="21"/>
        <end position="48"/>
    </location>
</feature>
<evidence type="ECO:0000313" key="3">
    <source>
        <dbReference type="EMBL" id="GEQ84615.1"/>
    </source>
</evidence>
<accession>A0A5J4FX55</accession>
<comment type="caution">
    <text evidence="3">The sequence shown here is derived from an EMBL/GenBank/DDBJ whole genome shotgun (WGS) entry which is preliminary data.</text>
</comment>
<protein>
    <submittedName>
        <fullName evidence="3">Uncharacterized protein</fullName>
    </submittedName>
</protein>
<proteinExistence type="predicted"/>
<dbReference type="PROSITE" id="PS51257">
    <property type="entry name" value="PROKAR_LIPOPROTEIN"/>
    <property type="match status" value="1"/>
</dbReference>
<evidence type="ECO:0000256" key="1">
    <source>
        <dbReference type="SAM" id="MobiDB-lite"/>
    </source>
</evidence>
<organism evidence="3 4">
    <name type="scientific">Patiriisocius marinistellae</name>
    <dbReference type="NCBI Taxonomy" id="2494560"/>
    <lineage>
        <taxon>Bacteria</taxon>
        <taxon>Pseudomonadati</taxon>
        <taxon>Bacteroidota</taxon>
        <taxon>Flavobacteriia</taxon>
        <taxon>Flavobacteriales</taxon>
        <taxon>Flavobacteriaceae</taxon>
        <taxon>Patiriisocius</taxon>
    </lineage>
</organism>
<evidence type="ECO:0000313" key="4">
    <source>
        <dbReference type="Proteomes" id="UP000326994"/>
    </source>
</evidence>
<feature type="signal peptide" evidence="2">
    <location>
        <begin position="1"/>
        <end position="20"/>
    </location>
</feature>
<keyword evidence="2" id="KW-0732">Signal</keyword>
<sequence>MKIIFSILIMLILNSSFISCTPQAIENNIDPQETVGEDSNDNEDETDE</sequence>
<dbReference type="Proteomes" id="UP000326994">
    <property type="component" value="Unassembled WGS sequence"/>
</dbReference>
<feature type="region of interest" description="Disordered" evidence="1">
    <location>
        <begin position="26"/>
        <end position="48"/>
    </location>
</feature>
<evidence type="ECO:0000256" key="2">
    <source>
        <dbReference type="SAM" id="SignalP"/>
    </source>
</evidence>
<gene>
    <name evidence="3" type="ORF">ULMS_01230</name>
</gene>
<name>A0A5J4FX55_9FLAO</name>
<feature type="compositionally biased region" description="Acidic residues" evidence="1">
    <location>
        <begin position="35"/>
        <end position="48"/>
    </location>
</feature>